<evidence type="ECO:0000313" key="2">
    <source>
        <dbReference type="Proteomes" id="UP001066276"/>
    </source>
</evidence>
<comment type="caution">
    <text evidence="1">The sequence shown here is derived from an EMBL/GenBank/DDBJ whole genome shotgun (WGS) entry which is preliminary data.</text>
</comment>
<name>A0AAV7RNR6_PLEWA</name>
<dbReference type="Proteomes" id="UP001066276">
    <property type="component" value="Chromosome 5"/>
</dbReference>
<dbReference type="EMBL" id="JANPWB010000009">
    <property type="protein sequence ID" value="KAJ1153397.1"/>
    <property type="molecule type" value="Genomic_DNA"/>
</dbReference>
<reference evidence="1" key="1">
    <citation type="journal article" date="2022" name="bioRxiv">
        <title>Sequencing and chromosome-scale assembly of the giantPleurodeles waltlgenome.</title>
        <authorList>
            <person name="Brown T."/>
            <person name="Elewa A."/>
            <person name="Iarovenko S."/>
            <person name="Subramanian E."/>
            <person name="Araus A.J."/>
            <person name="Petzold A."/>
            <person name="Susuki M."/>
            <person name="Suzuki K.-i.T."/>
            <person name="Hayashi T."/>
            <person name="Toyoda A."/>
            <person name="Oliveira C."/>
            <person name="Osipova E."/>
            <person name="Leigh N.D."/>
            <person name="Simon A."/>
            <person name="Yun M.H."/>
        </authorList>
    </citation>
    <scope>NUCLEOTIDE SEQUENCE</scope>
    <source>
        <strain evidence="1">20211129_DDA</strain>
        <tissue evidence="1">Liver</tissue>
    </source>
</reference>
<sequence>MTEEGEISSGSGEASLKKMVQEKVRASVKEVFESVFRKKRKAIDVSVDKYWSLDEAEGSEDRKSGKGRMKKINIELDDKFLLWERDGLSVTEKNGVHSGTKVGVLGGKKVIQGSSDDIYAHDHGDNKFEEFILDDYDNDGWDMDDDKNTKERIAKEIVKDPRGWACSIMT</sequence>
<proteinExistence type="predicted"/>
<accession>A0AAV7RNR6</accession>
<keyword evidence="2" id="KW-1185">Reference proteome</keyword>
<protein>
    <submittedName>
        <fullName evidence="1">Uncharacterized protein</fullName>
    </submittedName>
</protein>
<evidence type="ECO:0000313" key="1">
    <source>
        <dbReference type="EMBL" id="KAJ1153397.1"/>
    </source>
</evidence>
<organism evidence="1 2">
    <name type="scientific">Pleurodeles waltl</name>
    <name type="common">Iberian ribbed newt</name>
    <dbReference type="NCBI Taxonomy" id="8319"/>
    <lineage>
        <taxon>Eukaryota</taxon>
        <taxon>Metazoa</taxon>
        <taxon>Chordata</taxon>
        <taxon>Craniata</taxon>
        <taxon>Vertebrata</taxon>
        <taxon>Euteleostomi</taxon>
        <taxon>Amphibia</taxon>
        <taxon>Batrachia</taxon>
        <taxon>Caudata</taxon>
        <taxon>Salamandroidea</taxon>
        <taxon>Salamandridae</taxon>
        <taxon>Pleurodelinae</taxon>
        <taxon>Pleurodeles</taxon>
    </lineage>
</organism>
<gene>
    <name evidence="1" type="ORF">NDU88_006158</name>
</gene>
<dbReference type="AlphaFoldDB" id="A0AAV7RNR6"/>